<keyword evidence="6" id="KW-1185">Reference proteome</keyword>
<dbReference type="Gene3D" id="2.60.120.1200">
    <property type="match status" value="1"/>
</dbReference>
<dbReference type="SUPFAM" id="SSF50370">
    <property type="entry name" value="Ricin B-like lectins"/>
    <property type="match status" value="1"/>
</dbReference>
<dbReference type="InterPro" id="IPR026444">
    <property type="entry name" value="Secre_tail"/>
</dbReference>
<evidence type="ECO:0000313" key="5">
    <source>
        <dbReference type="EMBL" id="GJM60638.1"/>
    </source>
</evidence>
<dbReference type="EMBL" id="BQKE01000001">
    <property type="protein sequence ID" value="GJM60638.1"/>
    <property type="molecule type" value="Genomic_DNA"/>
</dbReference>
<evidence type="ECO:0000259" key="2">
    <source>
        <dbReference type="Pfam" id="PF18040"/>
    </source>
</evidence>
<feature type="domain" description="Porphyranase beta-sandwich" evidence="3">
    <location>
        <begin position="28"/>
        <end position="129"/>
    </location>
</feature>
<sequence length="579" mass="64655">MYTERVKFYELWSEVKGHRVEINSANPDIQSLAFLNGSELYVVLSNLDDATQTVSLSLLSQAQDIQSVHQKALKIYANQDPIFTSTTLKDAPSDISLIAGETTVLKYQFSQNVSFQNALRSVRYYNNQHLIPIAGTASFEFNNVNLGTAGAGKAFLRMGISRKHDKSKLPVIKVNGTSIPVPQNWAGYDQANREDFFGVIDIPVSFDLLNTNNTVTIQYPDNGGFISSLILDVQRYDSKPAFTDLFTFHSFGSLPVQNSYDFYFDYSAAGSRDLVVEFWKDNQWQASGTKTVSTGAGTTFIRINLPSTPTEGNTYTLKGSIRPVGTDWTQNIKTDQINNFTISDALLTDGLYEIRSLANGENIAATAETNWVPINSSPANVNQQKWQLRHLGDDVYTLQLLDQSAGVKYLEVPYAKCENGTLLGTYSQASGAHQQWKIEKEGGAFFLKPNHCWGQALDVRPSDQYLQTWNFYASNGNQKWNFIPTTANNNRQLVENTGPQILVFPNPNRGAMTLEIPSAMDQQINIRMVDLSGKTVWEQNQFLPLGRNKLHLQTQLRTGVYQMVIQGAGGKSVRKIIIE</sequence>
<dbReference type="RefSeq" id="WP_338236348.1">
    <property type="nucleotide sequence ID" value="NZ_BQKE01000001.1"/>
</dbReference>
<dbReference type="InterPro" id="IPR041224">
    <property type="entry name" value="BPA_C"/>
</dbReference>
<dbReference type="InterPro" id="IPR000772">
    <property type="entry name" value="Ricin_B_lectin"/>
</dbReference>
<feature type="domain" description="Ricin B lectin" evidence="1">
    <location>
        <begin position="383"/>
        <end position="460"/>
    </location>
</feature>
<dbReference type="Pfam" id="PF18962">
    <property type="entry name" value="Por_Secre_tail"/>
    <property type="match status" value="1"/>
</dbReference>
<accession>A0AAN4VVV1</accession>
<reference evidence="5 6" key="1">
    <citation type="submission" date="2021-12" db="EMBL/GenBank/DDBJ databases">
        <title>Genome sequencing of bacteria with rrn-lacking chromosome and rrn-plasmid.</title>
        <authorList>
            <person name="Anda M."/>
            <person name="Iwasaki W."/>
        </authorList>
    </citation>
    <scope>NUCLEOTIDE SEQUENCE [LARGE SCALE GENOMIC DNA]</scope>
    <source>
        <strain evidence="5 6">NBRC 15940</strain>
    </source>
</reference>
<dbReference type="InterPro" id="IPR040527">
    <property type="entry name" value="Beta-sand_Porphyrn"/>
</dbReference>
<name>A0AAN4VVV1_9BACT</name>
<dbReference type="Pfam" id="PF18040">
    <property type="entry name" value="BPA_C"/>
    <property type="match status" value="1"/>
</dbReference>
<evidence type="ECO:0000259" key="1">
    <source>
        <dbReference type="Pfam" id="PF14200"/>
    </source>
</evidence>
<organism evidence="5 6">
    <name type="scientific">Persicobacter diffluens</name>
    <dbReference type="NCBI Taxonomy" id="981"/>
    <lineage>
        <taxon>Bacteria</taxon>
        <taxon>Pseudomonadati</taxon>
        <taxon>Bacteroidota</taxon>
        <taxon>Cytophagia</taxon>
        <taxon>Cytophagales</taxon>
        <taxon>Persicobacteraceae</taxon>
        <taxon>Persicobacter</taxon>
    </lineage>
</organism>
<evidence type="ECO:0000313" key="6">
    <source>
        <dbReference type="Proteomes" id="UP001310022"/>
    </source>
</evidence>
<dbReference type="Pfam" id="PF18206">
    <property type="entry name" value="Porphyrn_cat_1"/>
    <property type="match status" value="1"/>
</dbReference>
<dbReference type="Gene3D" id="2.80.10.50">
    <property type="match status" value="1"/>
</dbReference>
<evidence type="ECO:0000259" key="3">
    <source>
        <dbReference type="Pfam" id="PF18206"/>
    </source>
</evidence>
<dbReference type="Gene3D" id="2.60.40.1180">
    <property type="entry name" value="Golgi alpha-mannosidase II"/>
    <property type="match status" value="1"/>
</dbReference>
<dbReference type="InterPro" id="IPR035992">
    <property type="entry name" value="Ricin_B-like_lectins"/>
</dbReference>
<evidence type="ECO:0008006" key="7">
    <source>
        <dbReference type="Google" id="ProtNLM"/>
    </source>
</evidence>
<dbReference type="PROSITE" id="PS50231">
    <property type="entry name" value="RICIN_B_LECTIN"/>
    <property type="match status" value="1"/>
</dbReference>
<dbReference type="InterPro" id="IPR013780">
    <property type="entry name" value="Glyco_hydro_b"/>
</dbReference>
<feature type="domain" description="Secretion system C-terminal sorting" evidence="4">
    <location>
        <begin position="503"/>
        <end position="578"/>
    </location>
</feature>
<feature type="domain" description="Beta-porphyranase A C-terminal" evidence="2">
    <location>
        <begin position="139"/>
        <end position="233"/>
    </location>
</feature>
<proteinExistence type="predicted"/>
<dbReference type="CDD" id="cd00161">
    <property type="entry name" value="beta-trefoil_Ricin-like"/>
    <property type="match status" value="1"/>
</dbReference>
<dbReference type="Pfam" id="PF14200">
    <property type="entry name" value="RicinB_lectin_2"/>
    <property type="match status" value="1"/>
</dbReference>
<comment type="caution">
    <text evidence="5">The sequence shown here is derived from an EMBL/GenBank/DDBJ whole genome shotgun (WGS) entry which is preliminary data.</text>
</comment>
<dbReference type="Proteomes" id="UP001310022">
    <property type="component" value="Unassembled WGS sequence"/>
</dbReference>
<dbReference type="AlphaFoldDB" id="A0AAN4VVV1"/>
<evidence type="ECO:0000259" key="4">
    <source>
        <dbReference type="Pfam" id="PF18962"/>
    </source>
</evidence>
<dbReference type="NCBIfam" id="TIGR04183">
    <property type="entry name" value="Por_Secre_tail"/>
    <property type="match status" value="1"/>
</dbReference>
<gene>
    <name evidence="5" type="ORF">PEDI_11900</name>
</gene>
<protein>
    <recommendedName>
        <fullName evidence="7">Ricin B lectin domain-containing protein</fullName>
    </recommendedName>
</protein>